<evidence type="ECO:0000256" key="2">
    <source>
        <dbReference type="PROSITE-ProRule" id="PRU00039"/>
    </source>
</evidence>
<reference evidence="4" key="1">
    <citation type="submission" date="2025-08" db="UniProtKB">
        <authorList>
            <consortium name="Ensembl"/>
        </authorList>
    </citation>
    <scope>IDENTIFICATION</scope>
</reference>
<sequence>IRDYINHNDCQSEKRMDLTFYSVTKTYISRNLNETDPLNCCQATRSSNRTVNLGCVNGHIVTHTYIHVEECSCSKANCHRAGAGHTLAEDSQRKRSFGRP</sequence>
<dbReference type="PROSITE" id="PS01185">
    <property type="entry name" value="CTCK_1"/>
    <property type="match status" value="1"/>
</dbReference>
<organism evidence="4 5">
    <name type="scientific">Sinocyclocheilus anshuiensis</name>
    <dbReference type="NCBI Taxonomy" id="1608454"/>
    <lineage>
        <taxon>Eukaryota</taxon>
        <taxon>Metazoa</taxon>
        <taxon>Chordata</taxon>
        <taxon>Craniata</taxon>
        <taxon>Vertebrata</taxon>
        <taxon>Euteleostomi</taxon>
        <taxon>Actinopterygii</taxon>
        <taxon>Neopterygii</taxon>
        <taxon>Teleostei</taxon>
        <taxon>Ostariophysi</taxon>
        <taxon>Cypriniformes</taxon>
        <taxon>Cyprinidae</taxon>
        <taxon>Cyprininae</taxon>
        <taxon>Sinocyclocheilus</taxon>
    </lineage>
</organism>
<evidence type="ECO:0000313" key="4">
    <source>
        <dbReference type="Ensembl" id="ENSSANP00000061196.1"/>
    </source>
</evidence>
<dbReference type="PROSITE" id="PS01225">
    <property type="entry name" value="CTCK_2"/>
    <property type="match status" value="1"/>
</dbReference>
<reference evidence="4" key="2">
    <citation type="submission" date="2025-09" db="UniProtKB">
        <authorList>
            <consortium name="Ensembl"/>
        </authorList>
    </citation>
    <scope>IDENTIFICATION</scope>
</reference>
<evidence type="ECO:0000256" key="1">
    <source>
        <dbReference type="ARBA" id="ARBA00023157"/>
    </source>
</evidence>
<keyword evidence="1" id="KW-1015">Disulfide bond</keyword>
<comment type="caution">
    <text evidence="2">Lacks conserved residue(s) required for the propagation of feature annotation.</text>
</comment>
<proteinExistence type="predicted"/>
<dbReference type="InterPro" id="IPR029034">
    <property type="entry name" value="Cystine-knot_cytokine"/>
</dbReference>
<name>A0A671PPY4_9TELE</name>
<accession>A0A671PPY4</accession>
<dbReference type="Proteomes" id="UP000472260">
    <property type="component" value="Unassembled WGS sequence"/>
</dbReference>
<dbReference type="Gene3D" id="2.10.90.10">
    <property type="entry name" value="Cystine-knot cytokines"/>
    <property type="match status" value="1"/>
</dbReference>
<evidence type="ECO:0000259" key="3">
    <source>
        <dbReference type="PROSITE" id="PS01225"/>
    </source>
</evidence>
<keyword evidence="5" id="KW-1185">Reference proteome</keyword>
<evidence type="ECO:0000313" key="5">
    <source>
        <dbReference type="Proteomes" id="UP000472260"/>
    </source>
</evidence>
<dbReference type="AlphaFoldDB" id="A0A671PPY4"/>
<dbReference type="SMART" id="SM00041">
    <property type="entry name" value="CT"/>
    <property type="match status" value="1"/>
</dbReference>
<protein>
    <recommendedName>
        <fullName evidence="3">CTCK domain-containing protein</fullName>
    </recommendedName>
</protein>
<dbReference type="InterPro" id="IPR006207">
    <property type="entry name" value="Cys_knot_C"/>
</dbReference>
<feature type="domain" description="CTCK" evidence="3">
    <location>
        <begin position="1"/>
        <end position="79"/>
    </location>
</feature>
<dbReference type="Ensembl" id="ENSSANT00000065089.1">
    <property type="protein sequence ID" value="ENSSANP00000061196.1"/>
    <property type="gene ID" value="ENSSANG00000030566.1"/>
</dbReference>